<evidence type="ECO:0000313" key="2">
    <source>
        <dbReference type="Proteomes" id="UP000827092"/>
    </source>
</evidence>
<organism evidence="1 2">
    <name type="scientific">Oedothorax gibbosus</name>
    <dbReference type="NCBI Taxonomy" id="931172"/>
    <lineage>
        <taxon>Eukaryota</taxon>
        <taxon>Metazoa</taxon>
        <taxon>Ecdysozoa</taxon>
        <taxon>Arthropoda</taxon>
        <taxon>Chelicerata</taxon>
        <taxon>Arachnida</taxon>
        <taxon>Araneae</taxon>
        <taxon>Araneomorphae</taxon>
        <taxon>Entelegynae</taxon>
        <taxon>Araneoidea</taxon>
        <taxon>Linyphiidae</taxon>
        <taxon>Erigoninae</taxon>
        <taxon>Oedothorax</taxon>
    </lineage>
</organism>
<keyword evidence="2" id="KW-1185">Reference proteome</keyword>
<dbReference type="EMBL" id="JAFNEN010001025">
    <property type="protein sequence ID" value="KAG8175349.1"/>
    <property type="molecule type" value="Genomic_DNA"/>
</dbReference>
<dbReference type="AlphaFoldDB" id="A0AAV6TUG1"/>
<accession>A0AAV6TUG1</accession>
<reference evidence="1 2" key="1">
    <citation type="journal article" date="2022" name="Nat. Ecol. Evol.">
        <title>A masculinizing supergene underlies an exaggerated male reproductive morph in a spider.</title>
        <authorList>
            <person name="Hendrickx F."/>
            <person name="De Corte Z."/>
            <person name="Sonet G."/>
            <person name="Van Belleghem S.M."/>
            <person name="Kostlbacher S."/>
            <person name="Vangestel C."/>
        </authorList>
    </citation>
    <scope>NUCLEOTIDE SEQUENCE [LARGE SCALE GENOMIC DNA]</scope>
    <source>
        <strain evidence="1">W744_W776</strain>
    </source>
</reference>
<protein>
    <submittedName>
        <fullName evidence="1">Uncharacterized protein</fullName>
    </submittedName>
</protein>
<dbReference type="Proteomes" id="UP000827092">
    <property type="component" value="Unassembled WGS sequence"/>
</dbReference>
<evidence type="ECO:0000313" key="1">
    <source>
        <dbReference type="EMBL" id="KAG8175349.1"/>
    </source>
</evidence>
<sequence length="128" mass="14909">MEFHAIFVVLPRAESWVQLDYVVHLINPGGFLIMCNALVKMQKTSIKQGTVLINNSAVTRNYHWCLFLNSSAMTHNYRSRSSNGFTMALNLHRCPVLNESAMTDYYHRCLFLNSLAMTHNYQRYQIFK</sequence>
<gene>
    <name evidence="1" type="ORF">JTE90_019777</name>
</gene>
<comment type="caution">
    <text evidence="1">The sequence shown here is derived from an EMBL/GenBank/DDBJ whole genome shotgun (WGS) entry which is preliminary data.</text>
</comment>
<proteinExistence type="predicted"/>
<name>A0AAV6TUG1_9ARAC</name>